<dbReference type="PROSITE" id="PS00675">
    <property type="entry name" value="SIGMA54_INTERACT_1"/>
    <property type="match status" value="1"/>
</dbReference>
<dbReference type="SMART" id="SM01086">
    <property type="entry name" value="ClpB_D2-small"/>
    <property type="match status" value="1"/>
</dbReference>
<dbReference type="InterPro" id="IPR050130">
    <property type="entry name" value="ClpA_ClpB"/>
</dbReference>
<reference evidence="6" key="1">
    <citation type="submission" date="2020-04" db="EMBL/GenBank/DDBJ databases">
        <authorList>
            <person name="Zhang T."/>
        </authorList>
    </citation>
    <scope>NUCLEOTIDE SEQUENCE</scope>
    <source>
        <strain evidence="6">HKST-UBA09</strain>
    </source>
</reference>
<keyword evidence="3" id="KW-0143">Chaperone</keyword>
<protein>
    <submittedName>
        <fullName evidence="6">ATP-dependent Clp protease ATP-binding subunit</fullName>
    </submittedName>
</protein>
<evidence type="ECO:0000256" key="3">
    <source>
        <dbReference type="ARBA" id="ARBA00023186"/>
    </source>
</evidence>
<dbReference type="InterPro" id="IPR025662">
    <property type="entry name" value="Sigma_54_int_dom_ATP-bd_1"/>
</dbReference>
<dbReference type="InterPro" id="IPR019489">
    <property type="entry name" value="Clp_ATPase_C"/>
</dbReference>
<dbReference type="PANTHER" id="PTHR11638:SF18">
    <property type="entry name" value="HEAT SHOCK PROTEIN 104"/>
    <property type="match status" value="1"/>
</dbReference>
<evidence type="ECO:0000259" key="4">
    <source>
        <dbReference type="SMART" id="SM00382"/>
    </source>
</evidence>
<proteinExistence type="predicted"/>
<evidence type="ECO:0000256" key="2">
    <source>
        <dbReference type="ARBA" id="ARBA00022840"/>
    </source>
</evidence>
<gene>
    <name evidence="6" type="ORF">KC669_03995</name>
</gene>
<feature type="domain" description="AAA+ ATPase" evidence="4">
    <location>
        <begin position="217"/>
        <end position="351"/>
    </location>
</feature>
<keyword evidence="2 6" id="KW-0067">ATP-binding</keyword>
<dbReference type="InterPro" id="IPR049050">
    <property type="entry name" value="nSTAND3"/>
</dbReference>
<dbReference type="GO" id="GO:0006508">
    <property type="term" value="P:proteolysis"/>
    <property type="evidence" value="ECO:0007669"/>
    <property type="project" value="UniProtKB-KW"/>
</dbReference>
<accession>A0A955LBK8</accession>
<evidence type="ECO:0000259" key="5">
    <source>
        <dbReference type="SMART" id="SM01086"/>
    </source>
</evidence>
<dbReference type="PANTHER" id="PTHR11638">
    <property type="entry name" value="ATP-DEPENDENT CLP PROTEASE"/>
    <property type="match status" value="1"/>
</dbReference>
<comment type="caution">
    <text evidence="6">The sequence shown here is derived from an EMBL/GenBank/DDBJ whole genome shotgun (WGS) entry which is preliminary data.</text>
</comment>
<sequence length="750" mass="85061">RNLLHLKKSIKEGEVKEVEIESFFSDNVSAYLEEGYKNHNEEFIYFLSKVLLAQPEVKEIVKNRLPIDLKRLEKDLITETTDLTFDNSFQNCFLELFHAGMRVDAEYIDEYVMFAAFAETYWKHALISQDISSESVNAVVAWIRNNQKVETFHRKWFWISKLKPTGSINRAYTSKATPTIDKYAVDYVKNVIDFGFVFSQGKDAALQKILELLTKKSKPNVLITGESGVGKTHLVKNIATLLVAEDVPKELYDKRMVVIDINRILTQVTTINELENIFSKMLDESNEAGNCLLVFENIEYAFEVREENRKEILNRLRTYLEESNKPVIATANTAILKKIIKQNKSFSSLFETVDLSEPTKENTIQIVLEHVEILEELNNVRVEESAVRRAVESAEKIDSSKVMPDKAIELLEETLNYAKAHDLDFIDSSVVDQMVSGKLGVNIGDINKKERQILNNLEDLLHKRIVGQNAAVEAVSAALKRARTGLNRKDKPVASFLFFGPTGVGKTEIAKALAEVYFGHENKMVRVDMSEYSEDKNLDRLIGSENEAGEFIGGYLTDAVKKNPFTIVLFDEIEKANAKVLDLFLQILDEGEITDGAGKKVDFTQAIIIMTSNAGGKQIASALAAGRAYREVVKEAYYNLQNDFRVELLNRFDKIIMFKPLNLSEIHQITVQFLEKINENLSEQGITIDWDKDTIDELSRAGFSPVYGARSLYRTIQEKINDTVADLIADEKIKNGQTIHFKGLQISDIV</sequence>
<feature type="domain" description="AAA+ ATPase" evidence="4">
    <location>
        <begin position="492"/>
        <end position="662"/>
    </location>
</feature>
<keyword evidence="6" id="KW-0645">Protease</keyword>
<dbReference type="PRINTS" id="PR00300">
    <property type="entry name" value="CLPPROTEASEA"/>
</dbReference>
<evidence type="ECO:0000313" key="6">
    <source>
        <dbReference type="EMBL" id="MCA9387168.1"/>
    </source>
</evidence>
<organism evidence="6 7">
    <name type="scientific">Candidatus Dojkabacteria bacterium</name>
    <dbReference type="NCBI Taxonomy" id="2099670"/>
    <lineage>
        <taxon>Bacteria</taxon>
        <taxon>Candidatus Dojkabacteria</taxon>
    </lineage>
</organism>
<dbReference type="SUPFAM" id="SSF52540">
    <property type="entry name" value="P-loop containing nucleoside triphosphate hydrolases"/>
    <property type="match status" value="2"/>
</dbReference>
<dbReference type="Proteomes" id="UP000714915">
    <property type="component" value="Unassembled WGS sequence"/>
</dbReference>
<evidence type="ECO:0000256" key="1">
    <source>
        <dbReference type="ARBA" id="ARBA00022741"/>
    </source>
</evidence>
<dbReference type="InterPro" id="IPR001270">
    <property type="entry name" value="ClpA/B"/>
</dbReference>
<keyword evidence="1" id="KW-0547">Nucleotide-binding</keyword>
<reference evidence="6" key="2">
    <citation type="journal article" date="2021" name="Microbiome">
        <title>Successional dynamics and alternative stable states in a saline activated sludge microbial community over 9 years.</title>
        <authorList>
            <person name="Wang Y."/>
            <person name="Ye J."/>
            <person name="Ju F."/>
            <person name="Liu L."/>
            <person name="Boyd J.A."/>
            <person name="Deng Y."/>
            <person name="Parks D.H."/>
            <person name="Jiang X."/>
            <person name="Yin X."/>
            <person name="Woodcroft B.J."/>
            <person name="Tyson G.W."/>
            <person name="Hugenholtz P."/>
            <person name="Polz M.F."/>
            <person name="Zhang T."/>
        </authorList>
    </citation>
    <scope>NUCLEOTIDE SEQUENCE</scope>
    <source>
        <strain evidence="6">HKST-UBA09</strain>
    </source>
</reference>
<dbReference type="CDD" id="cd00009">
    <property type="entry name" value="AAA"/>
    <property type="match status" value="1"/>
</dbReference>
<dbReference type="InterPro" id="IPR003959">
    <property type="entry name" value="ATPase_AAA_core"/>
</dbReference>
<dbReference type="GO" id="GO:0016887">
    <property type="term" value="F:ATP hydrolysis activity"/>
    <property type="evidence" value="ECO:0007669"/>
    <property type="project" value="InterPro"/>
</dbReference>
<dbReference type="GO" id="GO:0008233">
    <property type="term" value="F:peptidase activity"/>
    <property type="evidence" value="ECO:0007669"/>
    <property type="project" value="UniProtKB-KW"/>
</dbReference>
<dbReference type="SMART" id="SM00382">
    <property type="entry name" value="AAA"/>
    <property type="match status" value="2"/>
</dbReference>
<name>A0A955LBK8_9BACT</name>
<keyword evidence="6" id="KW-0378">Hydrolase</keyword>
<dbReference type="Pfam" id="PF20720">
    <property type="entry name" value="nSTAND3"/>
    <property type="match status" value="1"/>
</dbReference>
<dbReference type="GO" id="GO:0005737">
    <property type="term" value="C:cytoplasm"/>
    <property type="evidence" value="ECO:0007669"/>
    <property type="project" value="TreeGrafter"/>
</dbReference>
<feature type="non-terminal residue" evidence="6">
    <location>
        <position position="1"/>
    </location>
</feature>
<dbReference type="Pfam" id="PF07724">
    <property type="entry name" value="AAA_2"/>
    <property type="match status" value="1"/>
</dbReference>
<feature type="domain" description="Clp ATPase C-terminal" evidence="5">
    <location>
        <begin position="661"/>
        <end position="746"/>
    </location>
</feature>
<dbReference type="EMBL" id="JAGQLF010000059">
    <property type="protein sequence ID" value="MCA9387168.1"/>
    <property type="molecule type" value="Genomic_DNA"/>
</dbReference>
<dbReference type="AlphaFoldDB" id="A0A955LBK8"/>
<dbReference type="InterPro" id="IPR003593">
    <property type="entry name" value="AAA+_ATPase"/>
</dbReference>
<dbReference type="GO" id="GO:0005524">
    <property type="term" value="F:ATP binding"/>
    <property type="evidence" value="ECO:0007669"/>
    <property type="project" value="UniProtKB-KW"/>
</dbReference>
<dbReference type="CDD" id="cd19499">
    <property type="entry name" value="RecA-like_ClpB_Hsp104-like"/>
    <property type="match status" value="1"/>
</dbReference>
<dbReference type="Gene3D" id="1.10.8.60">
    <property type="match status" value="2"/>
</dbReference>
<dbReference type="Pfam" id="PF10431">
    <property type="entry name" value="ClpB_D2-small"/>
    <property type="match status" value="1"/>
</dbReference>
<dbReference type="GO" id="GO:0034605">
    <property type="term" value="P:cellular response to heat"/>
    <property type="evidence" value="ECO:0007669"/>
    <property type="project" value="TreeGrafter"/>
</dbReference>
<evidence type="ECO:0000313" key="7">
    <source>
        <dbReference type="Proteomes" id="UP000714915"/>
    </source>
</evidence>
<dbReference type="InterPro" id="IPR027417">
    <property type="entry name" value="P-loop_NTPase"/>
</dbReference>
<dbReference type="Gene3D" id="3.40.50.300">
    <property type="entry name" value="P-loop containing nucleotide triphosphate hydrolases"/>
    <property type="match status" value="2"/>
</dbReference>